<dbReference type="Pfam" id="PF00069">
    <property type="entry name" value="Pkinase"/>
    <property type="match status" value="2"/>
</dbReference>
<dbReference type="InterPro" id="IPR001245">
    <property type="entry name" value="Ser-Thr/Tyr_kinase_cat_dom"/>
</dbReference>
<dbReference type="InterPro" id="IPR046959">
    <property type="entry name" value="PRK1-6/SRF4-like"/>
</dbReference>
<feature type="domain" description="Protein kinase" evidence="1">
    <location>
        <begin position="1091"/>
        <end position="1371"/>
    </location>
</feature>
<keyword evidence="2" id="KW-0418">Kinase</keyword>
<evidence type="ECO:0000313" key="3">
    <source>
        <dbReference type="Proteomes" id="UP001470230"/>
    </source>
</evidence>
<dbReference type="SUPFAM" id="SSF56112">
    <property type="entry name" value="Protein kinase-like (PK-like)"/>
    <property type="match status" value="3"/>
</dbReference>
<dbReference type="PROSITE" id="PS50011">
    <property type="entry name" value="PROTEIN_KINASE_DOM"/>
    <property type="match status" value="3"/>
</dbReference>
<accession>A0ABR2HJ65</accession>
<dbReference type="InterPro" id="IPR011009">
    <property type="entry name" value="Kinase-like_dom_sf"/>
</dbReference>
<dbReference type="GO" id="GO:0016301">
    <property type="term" value="F:kinase activity"/>
    <property type="evidence" value="ECO:0007669"/>
    <property type="project" value="UniProtKB-KW"/>
</dbReference>
<dbReference type="InterPro" id="IPR000719">
    <property type="entry name" value="Prot_kinase_dom"/>
</dbReference>
<sequence length="1958" mass="231741">MKTDLYHNRKEGNIENLIDLSDISSKIKDKSFIENNFLSYFEKLFTQLDKYTNFDPLVTAYKQFLKEYKEDDYTKLKTLVEEKIKKYANKKQYHSILHLISLIIRNLIDQKKIESKTNFDNTQNQHHILSILDDKDKQKKIESCFDCNFKFYISKTYNPSGTGTYYYYISQELIDREFEIYKQEFRTDKYGSFIVHSTNRIGNNQILIPYFPFMNLHVFLSNMNDKDNFTAIDKVVIIKEIAIGFSELHSQYIYHQNINSNDIFIDNDKNAYIGNFAYDPEYEGYYSIPPPAYYYRHPSIVKKPNELSIETKDKNDKARYDIYSFGVLAHEVITTRSPDTRFQCMSSGQIDETLQNNYFDFLFKDEDDFDTKYGVPGMKNIISRCMSLDRKRQYSTFKELIASIDNLEIYKDNEEEIETRIQDSADCNTYECEVSDIITNFYFGNETSKDTISKFIDKCQKAGINKVDKITSEDPLTQILQLFNFINYSWGKMKRILTSYDYSNKIIFTDFIEKLFQNNNQYTDRGSLVSAYKSFLKDDKENNYSELKKQVTKEINNFQGDKRYQKIHQLFSLIIHNLINQKNVQLIFQVNQTYDLNSDPSSNKKQFHDLTDIQNIGDFNSAFKSSFDDDCKFYFKKTYNSNLTSTINQELIDREFEIYKKEFRTDKYGSFIVHSTNRIGNNHILIPYFPFMNLHVFLSNMNNKDNFTTIDKVVIIKEIAIGFSELHSQYIYHQNINSNDIFIDNDKNAYIGNFVHDSKLEQHQTKLVQSAYYRHPDLIQNPNELSIENENDDNKARYDIYSFGVLAHEIITTRSPNERFGNATRQDRIERLQNNYFDFLFKDEDDFDTKYGVPGMRDIISRCMSLDEERQYSTFKELIASIDNLEIYKNNEEIETRIQDSADCNTYECEVSDIITNFYFGNETSKDTISKFIEKCKKLGINENYEISPIEEDIITPILKFFDFKKDGYCIKNLRQLLNLAPKIPISPSIFMNLFENLFEELDKCTNRSPLIAAYKSFLKDDKENNYSELKKQVTNEINKFQGDKRYQKIHQLFSLIIHNIIIQTKIQLKFPENQTNDLNSYLSSNMKRFYDLTDIQNIGDFNSAFKSSFDDDCKFYFKKTYNSNNLTSTMNQELINLELEIYEKEFKTDKYGSFIVHSTNRIGNNHILIPYFPFMNLHVFLSNMNNKDNFTTIDKVVIIKEIAIGFSELHSQYIYHQNINSNDIFIDNDKNAYIGNFVHDSKLEQHQTKLVQSAYYRHPDLIQNPNELSIENENDDNKARYDIYSFGVLAHEIITTRSPNERFGNATRQDRIERLQNNYFDFLFKDEDDFDTKYGVPGMRDIISRCMSLDEERQYSTFKELIASIDNLEIYKNNEEIETRIQDSADCNTYECEVSDIITNFYFGNETSKDTISKFIEKCKKLGINENYEISPIEEDIITPILKFFDFKNKDDSYTNDMFFFKERFNKMIELNSTGMNAVCNVSLSDNEKKLMKMSMNENNGLNNSKDKKDEEFYDCGEVIMKFNSNIIPITNLEEFEKEEPEYICEHLLIYLFFISKELSIIHSRNLYHGEMSTKSIGIYYNTETETFLPSIIPFYFFFKKSPNTIAIPTTTARNKSSDIDKYQRKDVKRFKDIMSHLDKNQIIPSEIYEIETMNEILYKIYNLNIQNKNKEIKNKFEENYENFLHEEYSSFEITLPTIHDIFVCKEKTNKIYKIFDRYLKIDATVSYILQFSNFIISKSVEDETSEKSLNIIEIKEKLIKIKENNNKIFDEILRIEKEENHTDYTYEFSQTPEKGIVFTIKEKQQHIDKNPPETSHYITENGKEGNKPGFQQEDYSQSKKLESDMRVARIDNKLVYRTLEIATNIKIYSFRFIITRYIFGLNPFCKYRINVKIQQSKDKKIVTVSHRDAMNYISRLGFYPEQNSNNDIIFFVSLNYQPAKPPEKQDKQQKDPNSNN</sequence>
<dbReference type="EMBL" id="JAPFFF010000028">
    <property type="protein sequence ID" value="KAK8847127.1"/>
    <property type="molecule type" value="Genomic_DNA"/>
</dbReference>
<dbReference type="PANTHER" id="PTHR48007:SF4">
    <property type="entry name" value="LEUCINE-RICH REPEAT RECEPTOR-LIKE PROTEIN KINASE PXC1"/>
    <property type="match status" value="1"/>
</dbReference>
<name>A0ABR2HJ65_9EUKA</name>
<gene>
    <name evidence="2" type="ORF">M9Y10_019708</name>
</gene>
<protein>
    <submittedName>
        <fullName evidence="2">Serine/threonine-protein kinase tnni3k</fullName>
    </submittedName>
</protein>
<feature type="domain" description="Protein kinase" evidence="1">
    <location>
        <begin position="608"/>
        <end position="887"/>
    </location>
</feature>
<dbReference type="Proteomes" id="UP001470230">
    <property type="component" value="Unassembled WGS sequence"/>
</dbReference>
<organism evidence="2 3">
    <name type="scientific">Tritrichomonas musculus</name>
    <dbReference type="NCBI Taxonomy" id="1915356"/>
    <lineage>
        <taxon>Eukaryota</taxon>
        <taxon>Metamonada</taxon>
        <taxon>Parabasalia</taxon>
        <taxon>Tritrichomonadida</taxon>
        <taxon>Tritrichomonadidae</taxon>
        <taxon>Tritrichomonas</taxon>
    </lineage>
</organism>
<proteinExistence type="predicted"/>
<dbReference type="PANTHER" id="PTHR48007">
    <property type="entry name" value="LEUCINE-RICH REPEAT RECEPTOR-LIKE PROTEIN KINASE PXC1"/>
    <property type="match status" value="1"/>
</dbReference>
<reference evidence="2 3" key="1">
    <citation type="submission" date="2024-04" db="EMBL/GenBank/DDBJ databases">
        <title>Tritrichomonas musculus Genome.</title>
        <authorList>
            <person name="Alves-Ferreira E."/>
            <person name="Grigg M."/>
            <person name="Lorenzi H."/>
            <person name="Galac M."/>
        </authorList>
    </citation>
    <scope>NUCLEOTIDE SEQUENCE [LARGE SCALE GENOMIC DNA]</scope>
    <source>
        <strain evidence="2 3">EAF2021</strain>
    </source>
</reference>
<feature type="domain" description="Protein kinase" evidence="1">
    <location>
        <begin position="108"/>
        <end position="409"/>
    </location>
</feature>
<dbReference type="Pfam" id="PF07714">
    <property type="entry name" value="PK_Tyr_Ser-Thr"/>
    <property type="match status" value="1"/>
</dbReference>
<evidence type="ECO:0000313" key="2">
    <source>
        <dbReference type="EMBL" id="KAK8847127.1"/>
    </source>
</evidence>
<dbReference type="SMART" id="SM00220">
    <property type="entry name" value="S_TKc"/>
    <property type="match status" value="1"/>
</dbReference>
<keyword evidence="2" id="KW-0808">Transferase</keyword>
<dbReference type="Gene3D" id="1.10.510.10">
    <property type="entry name" value="Transferase(Phosphotransferase) domain 1"/>
    <property type="match status" value="3"/>
</dbReference>
<comment type="caution">
    <text evidence="2">The sequence shown here is derived from an EMBL/GenBank/DDBJ whole genome shotgun (WGS) entry which is preliminary data.</text>
</comment>
<evidence type="ECO:0000259" key="1">
    <source>
        <dbReference type="PROSITE" id="PS50011"/>
    </source>
</evidence>
<keyword evidence="3" id="KW-1185">Reference proteome</keyword>